<gene>
    <name evidence="3" type="primary">GRAMD4</name>
    <name evidence="3" type="ORF">OS493_027725</name>
</gene>
<evidence type="ECO:0000313" key="4">
    <source>
        <dbReference type="Proteomes" id="UP001163046"/>
    </source>
</evidence>
<dbReference type="Gene3D" id="2.30.29.30">
    <property type="entry name" value="Pleckstrin-homology domain (PH domain)/Phosphotyrosine-binding domain (PTB)"/>
    <property type="match status" value="1"/>
</dbReference>
<feature type="compositionally biased region" description="Basic and acidic residues" evidence="1">
    <location>
        <begin position="9"/>
        <end position="23"/>
    </location>
</feature>
<accession>A0A9W9Z9T2</accession>
<dbReference type="InterPro" id="IPR037847">
    <property type="entry name" value="GRAMDC4"/>
</dbReference>
<dbReference type="InterPro" id="IPR011993">
    <property type="entry name" value="PH-like_dom_sf"/>
</dbReference>
<proteinExistence type="predicted"/>
<feature type="transmembrane region" description="Helical" evidence="2">
    <location>
        <begin position="395"/>
        <end position="413"/>
    </location>
</feature>
<evidence type="ECO:0000313" key="3">
    <source>
        <dbReference type="EMBL" id="KAJ7377647.1"/>
    </source>
</evidence>
<keyword evidence="2" id="KW-1133">Transmembrane helix</keyword>
<dbReference type="GO" id="GO:0006915">
    <property type="term" value="P:apoptotic process"/>
    <property type="evidence" value="ECO:0007669"/>
    <property type="project" value="InterPro"/>
</dbReference>
<comment type="caution">
    <text evidence="3">The sequence shown here is derived from an EMBL/GenBank/DDBJ whole genome shotgun (WGS) entry which is preliminary data.</text>
</comment>
<evidence type="ECO:0000256" key="1">
    <source>
        <dbReference type="SAM" id="MobiDB-lite"/>
    </source>
</evidence>
<reference evidence="3" key="1">
    <citation type="submission" date="2023-01" db="EMBL/GenBank/DDBJ databases">
        <title>Genome assembly of the deep-sea coral Lophelia pertusa.</title>
        <authorList>
            <person name="Herrera S."/>
            <person name="Cordes E."/>
        </authorList>
    </citation>
    <scope>NUCLEOTIDE SEQUENCE</scope>
    <source>
        <strain evidence="3">USNM1676648</strain>
        <tissue evidence="3">Polyp</tissue>
    </source>
</reference>
<keyword evidence="4" id="KW-1185">Reference proteome</keyword>
<dbReference type="PANTHER" id="PTHR37402:SF1">
    <property type="entry name" value="GRAM DOMAIN-CONTAINING PROTEIN 4"/>
    <property type="match status" value="1"/>
</dbReference>
<feature type="region of interest" description="Disordered" evidence="1">
    <location>
        <begin position="78"/>
        <end position="128"/>
    </location>
</feature>
<feature type="compositionally biased region" description="Basic and acidic residues" evidence="1">
    <location>
        <begin position="78"/>
        <end position="89"/>
    </location>
</feature>
<dbReference type="EMBL" id="MU826375">
    <property type="protein sequence ID" value="KAJ7377647.1"/>
    <property type="molecule type" value="Genomic_DNA"/>
</dbReference>
<dbReference type="PANTHER" id="PTHR37402">
    <property type="entry name" value="GRAM DOMAIN-CONTAINING PROTEIN 4"/>
    <property type="match status" value="1"/>
</dbReference>
<keyword evidence="2" id="KW-0472">Membrane</keyword>
<feature type="compositionally biased region" description="Low complexity" evidence="1">
    <location>
        <begin position="458"/>
        <end position="476"/>
    </location>
</feature>
<evidence type="ECO:0000256" key="2">
    <source>
        <dbReference type="SAM" id="Phobius"/>
    </source>
</evidence>
<name>A0A9W9Z9T2_9CNID</name>
<protein>
    <submittedName>
        <fullName evidence="3">GRAM domain-containing protein 4</fullName>
    </submittedName>
</protein>
<dbReference type="GO" id="GO:0034164">
    <property type="term" value="P:negative regulation of toll-like receptor 9 signaling pathway"/>
    <property type="evidence" value="ECO:0007669"/>
    <property type="project" value="TreeGrafter"/>
</dbReference>
<organism evidence="3 4">
    <name type="scientific">Desmophyllum pertusum</name>
    <dbReference type="NCBI Taxonomy" id="174260"/>
    <lineage>
        <taxon>Eukaryota</taxon>
        <taxon>Metazoa</taxon>
        <taxon>Cnidaria</taxon>
        <taxon>Anthozoa</taxon>
        <taxon>Hexacorallia</taxon>
        <taxon>Scleractinia</taxon>
        <taxon>Caryophylliina</taxon>
        <taxon>Caryophylliidae</taxon>
        <taxon>Desmophyllum</taxon>
    </lineage>
</organism>
<feature type="region of interest" description="Disordered" evidence="1">
    <location>
        <begin position="141"/>
        <end position="166"/>
    </location>
</feature>
<feature type="region of interest" description="Disordered" evidence="1">
    <location>
        <begin position="1"/>
        <end position="30"/>
    </location>
</feature>
<dbReference type="AlphaFoldDB" id="A0A9W9Z9T2"/>
<dbReference type="Proteomes" id="UP001163046">
    <property type="component" value="Unassembled WGS sequence"/>
</dbReference>
<feature type="region of interest" description="Disordered" evidence="1">
    <location>
        <begin position="456"/>
        <end position="482"/>
    </location>
</feature>
<dbReference type="OrthoDB" id="1708389at2759"/>
<sequence>MSKSLSPDRGSKSDCDQEVKAQRESFSSSERQIYEMQLAQLQEQLVNTMIDYQDMSSQLKKLQAVDVDKLKKELEDEKARNNELKEKLKQKQKSSSSKLQRKNASRMDPRHGSHGMAADSSAERGGDDWVDLGKEEELHTLPAASSHDTNGLSAEPGGHSQEHEEHSYDVLDGAHTGQLEQQTAAGTGEEEVHRVQRVKTKLEMWKVQAVDLLADRLWDFVNDEPEAVDEEDGEGEPLAVKTLKENINRFTAASFLIFLVYMYSVWHGYLFSLILFTMIWKLFMNYLHAKGIAKQLGFTEKPKKRYVQVSHLIYLQEWYGCHTSTSDEHSWSDKFQLVLQVARKVQNILGKMADSLEKVKNLLTWQGHPEATRKLFTALCFALLTTLTLKGPTLFMLIGLFLGIKLFIVNPIYHRFPKVKRRYDGTAKLWKELPTDAEQSARQSFAELTNQEMLERTSSVSSLSSPNTSSSEQPSSTLHTTWPRNLNYHQVKPFCQAGKMAKMRFDDKEKPSPTYLCFEKTRSLSGKNLIIKLDTITSISKAKPIGTMPGTGMALEIYVKGVEKPYIFGAIIGRDDVFESIKATGRAGNIPWALM</sequence>
<keyword evidence="2" id="KW-0812">Transmembrane</keyword>